<evidence type="ECO:0000256" key="4">
    <source>
        <dbReference type="ARBA" id="ARBA00008236"/>
    </source>
</evidence>
<dbReference type="Proteomes" id="UP000534186">
    <property type="component" value="Unassembled WGS sequence"/>
</dbReference>
<dbReference type="GO" id="GO:0008237">
    <property type="term" value="F:metallopeptidase activity"/>
    <property type="evidence" value="ECO:0007669"/>
    <property type="project" value="UniProtKB-KW"/>
</dbReference>
<evidence type="ECO:0000313" key="11">
    <source>
        <dbReference type="Proteomes" id="UP000534186"/>
    </source>
</evidence>
<dbReference type="GO" id="GO:0004177">
    <property type="term" value="F:aminopeptidase activity"/>
    <property type="evidence" value="ECO:0007669"/>
    <property type="project" value="UniProtKB-KW"/>
</dbReference>
<comment type="caution">
    <text evidence="10">The sequence shown here is derived from an EMBL/GenBank/DDBJ whole genome shotgun (WGS) entry which is preliminary data.</text>
</comment>
<dbReference type="PANTHER" id="PTHR34448">
    <property type="entry name" value="AMINOPEPTIDASE"/>
    <property type="match status" value="1"/>
</dbReference>
<evidence type="ECO:0000256" key="1">
    <source>
        <dbReference type="ARBA" id="ARBA00001941"/>
    </source>
</evidence>
<reference evidence="10 11" key="1">
    <citation type="submission" date="2020-07" db="EMBL/GenBank/DDBJ databases">
        <title>Genomic Encyclopedia of Type Strains, Phase IV (KMG-V): Genome sequencing to study the core and pangenomes of soil and plant-associated prokaryotes.</title>
        <authorList>
            <person name="Whitman W."/>
        </authorList>
    </citation>
    <scope>NUCLEOTIDE SEQUENCE [LARGE SCALE GENOMIC DNA]</scope>
    <source>
        <strain evidence="10 11">M8UP30</strain>
    </source>
</reference>
<keyword evidence="9" id="KW-0482">Metalloprotease</keyword>
<proteinExistence type="inferred from homology"/>
<dbReference type="GO" id="GO:0006508">
    <property type="term" value="P:proteolysis"/>
    <property type="evidence" value="ECO:0007669"/>
    <property type="project" value="UniProtKB-KW"/>
</dbReference>
<keyword evidence="7" id="KW-0479">Metal-binding</keyword>
<evidence type="ECO:0000256" key="3">
    <source>
        <dbReference type="ARBA" id="ARBA00001947"/>
    </source>
</evidence>
<dbReference type="SUPFAM" id="SSF144052">
    <property type="entry name" value="Thermophilic metalloprotease-like"/>
    <property type="match status" value="1"/>
</dbReference>
<evidence type="ECO:0000313" key="10">
    <source>
        <dbReference type="EMBL" id="NYF53277.1"/>
    </source>
</evidence>
<dbReference type="Pfam" id="PF02073">
    <property type="entry name" value="Peptidase_M29"/>
    <property type="match status" value="1"/>
</dbReference>
<evidence type="ECO:0000256" key="9">
    <source>
        <dbReference type="ARBA" id="ARBA00023049"/>
    </source>
</evidence>
<evidence type="ECO:0000256" key="2">
    <source>
        <dbReference type="ARBA" id="ARBA00001946"/>
    </source>
</evidence>
<organism evidence="10 11">
    <name type="scientific">Tunturiibacter lichenicola</name>
    <dbReference type="NCBI Taxonomy" id="2051959"/>
    <lineage>
        <taxon>Bacteria</taxon>
        <taxon>Pseudomonadati</taxon>
        <taxon>Acidobacteriota</taxon>
        <taxon>Terriglobia</taxon>
        <taxon>Terriglobales</taxon>
        <taxon>Acidobacteriaceae</taxon>
        <taxon>Tunturiibacter</taxon>
    </lineage>
</organism>
<keyword evidence="6" id="KW-0645">Protease</keyword>
<evidence type="ECO:0000256" key="5">
    <source>
        <dbReference type="ARBA" id="ARBA00022438"/>
    </source>
</evidence>
<dbReference type="AlphaFoldDB" id="A0A7Y9T4B6"/>
<keyword evidence="5 10" id="KW-0031">Aminopeptidase</keyword>
<sequence>MSVAEMVSKSPVMKFADLTFEEKLDRLAEVAVKVGLGLRAGQELIMSAPMEALPLVRRITEHAYKAGALLVTTFYADDPSVLARFEYGADASFDYAPKWLQDGIAEGFRSGAARLAIAGTNPALLAKQDPAKVARANVAASKAGKPVMELITRHEINWTIVACATPEWAKLVFPGEPVEVAVAKLWEAIFVASRVAVDDPVLEWQEHGARLKKRMEMLNAKRFSALHFKSQGGTTNLTVGLADDHLWAGGGTTAGNGIYCQPNIPTEECFTTPHKDRVDGTVRASKPLSHQGTLIENIAVRFEDGRIVEATATAGEDVLNRLISTDDGARRLGEVALVPHSSPIAQSAVLFWNTLFDENAASHIALGQAYSTCLIGGEKMDAEQLAALGANASLIHVDWMIGSGEMDVDGVAADGTAEPLMRKGEWV</sequence>
<dbReference type="InterPro" id="IPR052170">
    <property type="entry name" value="M29_Exopeptidase"/>
</dbReference>
<dbReference type="PRINTS" id="PR00919">
    <property type="entry name" value="THERMOPTASE"/>
</dbReference>
<dbReference type="InterPro" id="IPR035097">
    <property type="entry name" value="M29_N-terminal"/>
</dbReference>
<evidence type="ECO:0000256" key="7">
    <source>
        <dbReference type="ARBA" id="ARBA00022723"/>
    </source>
</evidence>
<accession>A0A7Y9T4B6</accession>
<keyword evidence="8 10" id="KW-0378">Hydrolase</keyword>
<dbReference type="PANTHER" id="PTHR34448:SF3">
    <property type="entry name" value="AMINOPEPTIDASE AMPS"/>
    <property type="match status" value="1"/>
</dbReference>
<comment type="similarity">
    <text evidence="4">Belongs to the peptidase M29 family.</text>
</comment>
<dbReference type="GO" id="GO:0046872">
    <property type="term" value="F:metal ion binding"/>
    <property type="evidence" value="ECO:0007669"/>
    <property type="project" value="UniProtKB-KW"/>
</dbReference>
<evidence type="ECO:0000256" key="8">
    <source>
        <dbReference type="ARBA" id="ARBA00022801"/>
    </source>
</evidence>
<comment type="cofactor">
    <cofactor evidence="2">
        <name>Mg(2+)</name>
        <dbReference type="ChEBI" id="CHEBI:18420"/>
    </cofactor>
</comment>
<dbReference type="InterPro" id="IPR000787">
    <property type="entry name" value="Peptidase_M29"/>
</dbReference>
<evidence type="ECO:0000256" key="6">
    <source>
        <dbReference type="ARBA" id="ARBA00022670"/>
    </source>
</evidence>
<name>A0A7Y9T4B6_9BACT</name>
<dbReference type="EC" id="3.4.11.-" evidence="10"/>
<gene>
    <name evidence="10" type="ORF">HDF12_003676</name>
</gene>
<dbReference type="EMBL" id="JACCCV010000002">
    <property type="protein sequence ID" value="NYF53277.1"/>
    <property type="molecule type" value="Genomic_DNA"/>
</dbReference>
<dbReference type="Gene3D" id="3.40.1830.10">
    <property type="entry name" value="Thermophilic metalloprotease (M29)"/>
    <property type="match status" value="1"/>
</dbReference>
<protein>
    <submittedName>
        <fullName evidence="10">Aminopeptidase</fullName>
        <ecNumber evidence="10">3.4.11.-</ecNumber>
    </submittedName>
</protein>
<comment type="cofactor">
    <cofactor evidence="3">
        <name>Zn(2+)</name>
        <dbReference type="ChEBI" id="CHEBI:29105"/>
    </cofactor>
</comment>
<comment type="cofactor">
    <cofactor evidence="1">
        <name>Co(2+)</name>
        <dbReference type="ChEBI" id="CHEBI:48828"/>
    </cofactor>
</comment>